<dbReference type="EMBL" id="GBXM01023761">
    <property type="protein sequence ID" value="JAH84816.1"/>
    <property type="molecule type" value="Transcribed_RNA"/>
</dbReference>
<sequence length="46" mass="5471">MGLKKCKLPFNTRDSCPQTAAYPDWVPCPADIIWIFAHRWFAYLWL</sequence>
<organism evidence="1">
    <name type="scientific">Anguilla anguilla</name>
    <name type="common">European freshwater eel</name>
    <name type="synonym">Muraena anguilla</name>
    <dbReference type="NCBI Taxonomy" id="7936"/>
    <lineage>
        <taxon>Eukaryota</taxon>
        <taxon>Metazoa</taxon>
        <taxon>Chordata</taxon>
        <taxon>Craniata</taxon>
        <taxon>Vertebrata</taxon>
        <taxon>Euteleostomi</taxon>
        <taxon>Actinopterygii</taxon>
        <taxon>Neopterygii</taxon>
        <taxon>Teleostei</taxon>
        <taxon>Anguilliformes</taxon>
        <taxon>Anguillidae</taxon>
        <taxon>Anguilla</taxon>
    </lineage>
</organism>
<dbReference type="AlphaFoldDB" id="A0A0E9W3F6"/>
<name>A0A0E9W3F6_ANGAN</name>
<protein>
    <submittedName>
        <fullName evidence="1">Uncharacterized protein</fullName>
    </submittedName>
</protein>
<accession>A0A0E9W3F6</accession>
<evidence type="ECO:0000313" key="1">
    <source>
        <dbReference type="EMBL" id="JAH84816.1"/>
    </source>
</evidence>
<reference evidence="1" key="1">
    <citation type="submission" date="2014-11" db="EMBL/GenBank/DDBJ databases">
        <authorList>
            <person name="Amaro Gonzalez C."/>
        </authorList>
    </citation>
    <scope>NUCLEOTIDE SEQUENCE</scope>
</reference>
<proteinExistence type="predicted"/>
<reference evidence="1" key="2">
    <citation type="journal article" date="2015" name="Fish Shellfish Immunol.">
        <title>Early steps in the European eel (Anguilla anguilla)-Vibrio vulnificus interaction in the gills: Role of the RtxA13 toxin.</title>
        <authorList>
            <person name="Callol A."/>
            <person name="Pajuelo D."/>
            <person name="Ebbesson L."/>
            <person name="Teles M."/>
            <person name="MacKenzie S."/>
            <person name="Amaro C."/>
        </authorList>
    </citation>
    <scope>NUCLEOTIDE SEQUENCE</scope>
</reference>